<dbReference type="EMBL" id="RKLV01000005">
    <property type="protein sequence ID" value="MCX2819023.1"/>
    <property type="molecule type" value="Genomic_DNA"/>
</dbReference>
<dbReference type="InterPro" id="IPR016481">
    <property type="entry name" value="TF_E_archaea"/>
</dbReference>
<dbReference type="Gene3D" id="1.10.10.10">
    <property type="entry name" value="Winged helix-like DNA-binding domain superfamily/Winged helix DNA-binding domain"/>
    <property type="match status" value="1"/>
</dbReference>
<keyword evidence="2 4" id="KW-0238">DNA-binding</keyword>
<dbReference type="PANTHER" id="PTHR13097">
    <property type="entry name" value="TRANSCRIPTION INITIATION FACTOR IIE, ALPHA SUBUNIT"/>
    <property type="match status" value="1"/>
</dbReference>
<comment type="caution">
    <text evidence="6">The sequence shown here is derived from an EMBL/GenBank/DDBJ whole genome shotgun (WGS) entry which is preliminary data.</text>
</comment>
<keyword evidence="7" id="KW-1185">Reference proteome</keyword>
<keyword evidence="3 4" id="KW-0804">Transcription</keyword>
<sequence>MSDFDELLSDDVVQAYLAEVVGAEGMPVAMNPVEDEIVDEDLAEKLDLDPKVVRRTLFILYENDLASYRRDRDEESGWYTYLWSFEYGNIPDKLNDEMRKLRDALEERLEYERSHEFYICEVDGIRFEFEEAMDLSFNCPECGADLEPMDNEDLVGGMDERHAELVEELGKVEG</sequence>
<dbReference type="RefSeq" id="WP_266086923.1">
    <property type="nucleotide sequence ID" value="NZ_RKLV01000005.1"/>
</dbReference>
<evidence type="ECO:0000256" key="2">
    <source>
        <dbReference type="ARBA" id="ARBA00023125"/>
    </source>
</evidence>
<evidence type="ECO:0000313" key="6">
    <source>
        <dbReference type="EMBL" id="MCX2819023.1"/>
    </source>
</evidence>
<accession>A0A9Q4GIP0</accession>
<comment type="function">
    <text evidence="4">Transcription factor that plays a role in the activation of archaeal genes transcribed by RNA polymerase. Facilitates transcription initiation by enhancing TATA-box recognition by TATA-box-binding protein (Tbp), and transcription factor B (Tfb) and RNA polymerase recruitment. Not absolutely required for transcription in vitro, but particularly important in cases where Tbp or Tfb function is not optimal. It dynamically alters the nucleic acid-binding properties of RNA polymerases by stabilizing the initiation complex and destabilizing elongation complexes. Seems to translocate with the RNA polymerase following initiation and acts by binding to the non template strand of the transcription bubble in elongation complexes.</text>
</comment>
<gene>
    <name evidence="4" type="primary">tfe</name>
    <name evidence="6" type="ORF">EGH25_06620</name>
</gene>
<name>A0A9Q4GIP0_9EURY</name>
<proteinExistence type="inferred from homology"/>
<dbReference type="GO" id="GO:0006355">
    <property type="term" value="P:regulation of DNA-templated transcription"/>
    <property type="evidence" value="ECO:0007669"/>
    <property type="project" value="InterPro"/>
</dbReference>
<dbReference type="PANTHER" id="PTHR13097:SF7">
    <property type="entry name" value="GENERAL TRANSCRIPTION FACTOR IIE SUBUNIT 1"/>
    <property type="match status" value="1"/>
</dbReference>
<dbReference type="InterPro" id="IPR024550">
    <property type="entry name" value="TFIIEa/SarR/Rpc3_HTH_dom"/>
</dbReference>
<dbReference type="InterPro" id="IPR036388">
    <property type="entry name" value="WH-like_DNA-bd_sf"/>
</dbReference>
<dbReference type="HAMAP" id="MF_01909">
    <property type="entry name" value="TFE_arch"/>
    <property type="match status" value="1"/>
</dbReference>
<dbReference type="InterPro" id="IPR002853">
    <property type="entry name" value="TFIIE_asu"/>
</dbReference>
<organism evidence="6 7">
    <name type="scientific">Halorutilus salinus</name>
    <dbReference type="NCBI Taxonomy" id="2487751"/>
    <lineage>
        <taxon>Archaea</taxon>
        <taxon>Methanobacteriati</taxon>
        <taxon>Methanobacteriota</taxon>
        <taxon>Stenosarchaea group</taxon>
        <taxon>Halobacteria</taxon>
        <taxon>Halorutilales</taxon>
        <taxon>Halorutilaceae</taxon>
        <taxon>Halorutilus</taxon>
    </lineage>
</organism>
<comment type="similarity">
    <text evidence="4">Belongs to the TFE family.</text>
</comment>
<evidence type="ECO:0000259" key="5">
    <source>
        <dbReference type="PROSITE" id="PS51344"/>
    </source>
</evidence>
<dbReference type="AlphaFoldDB" id="A0A9Q4GIP0"/>
<dbReference type="SUPFAM" id="SSF46785">
    <property type="entry name" value="Winged helix' DNA-binding domain"/>
    <property type="match status" value="1"/>
</dbReference>
<dbReference type="InterPro" id="IPR039997">
    <property type="entry name" value="TFE"/>
</dbReference>
<dbReference type="GO" id="GO:0006367">
    <property type="term" value="P:transcription initiation at RNA polymerase II promoter"/>
    <property type="evidence" value="ECO:0007669"/>
    <property type="project" value="InterPro"/>
</dbReference>
<keyword evidence="1 4" id="KW-0805">Transcription regulation</keyword>
<feature type="domain" description="HTH TFE/IIEalpha-type" evidence="5">
    <location>
        <begin position="1"/>
        <end position="91"/>
    </location>
</feature>
<dbReference type="GO" id="GO:0003677">
    <property type="term" value="F:DNA binding"/>
    <property type="evidence" value="ECO:0007669"/>
    <property type="project" value="UniProtKB-KW"/>
</dbReference>
<dbReference type="PIRSF" id="PIRSF006373">
    <property type="entry name" value="TF_E_archaea"/>
    <property type="match status" value="1"/>
</dbReference>
<comment type="subunit">
    <text evidence="4">Monomer. Interaction with RNA polymerase subunits RpoF and RpoE is necessary for Tfe stimulatory transcription activity. Able to interact with Tbp and RNA polymerase in the absence of DNA promoter. Interacts both with the preinitiation and elongation complexes.</text>
</comment>
<dbReference type="SMART" id="SM00531">
    <property type="entry name" value="TFIIE"/>
    <property type="match status" value="1"/>
</dbReference>
<reference evidence="6" key="1">
    <citation type="submission" date="2022-09" db="EMBL/GenBank/DDBJ databases">
        <title>Haloadaptaus new haloarchaeum isolated from saline soil.</title>
        <authorList>
            <person name="Duran-Viseras A."/>
            <person name="Sanchez-Porro C."/>
            <person name="Ventosa A."/>
        </authorList>
    </citation>
    <scope>NUCLEOTIDE SEQUENCE</scope>
    <source>
        <strain evidence="6">F3-133</strain>
    </source>
</reference>
<evidence type="ECO:0000256" key="1">
    <source>
        <dbReference type="ARBA" id="ARBA00023015"/>
    </source>
</evidence>
<comment type="domain">
    <text evidence="4">The winged helix domain is involved in binding to DNA in the preinitiation complex.</text>
</comment>
<evidence type="ECO:0000313" key="7">
    <source>
        <dbReference type="Proteomes" id="UP001149411"/>
    </source>
</evidence>
<dbReference type="InterPro" id="IPR017919">
    <property type="entry name" value="TFIIE/TFIIEa_HTH"/>
</dbReference>
<protein>
    <recommendedName>
        <fullName evidence="4">Transcription factor E</fullName>
        <shortName evidence="4">TFE</shortName>
    </recommendedName>
    <alternativeName>
        <fullName evidence="4">TFIIE subunit alpha homolog</fullName>
    </alternativeName>
    <alternativeName>
        <fullName evidence="4">Transcription initiation factor TFIIE</fullName>
    </alternativeName>
</protein>
<dbReference type="Pfam" id="PF02002">
    <property type="entry name" value="TFIIE_alpha"/>
    <property type="match status" value="1"/>
</dbReference>
<evidence type="ECO:0000256" key="3">
    <source>
        <dbReference type="ARBA" id="ARBA00023163"/>
    </source>
</evidence>
<dbReference type="Proteomes" id="UP001149411">
    <property type="component" value="Unassembled WGS sequence"/>
</dbReference>
<dbReference type="PROSITE" id="PS51344">
    <property type="entry name" value="HTH_TFE_IIE"/>
    <property type="match status" value="1"/>
</dbReference>
<evidence type="ECO:0000256" key="4">
    <source>
        <dbReference type="HAMAP-Rule" id="MF_01909"/>
    </source>
</evidence>
<dbReference type="InterPro" id="IPR036390">
    <property type="entry name" value="WH_DNA-bd_sf"/>
</dbReference>